<dbReference type="GO" id="GO:0003917">
    <property type="term" value="F:DNA topoisomerase type I (single strand cut, ATP-independent) activity"/>
    <property type="evidence" value="ECO:0007669"/>
    <property type="project" value="UniProtKB-EC"/>
</dbReference>
<dbReference type="InterPro" id="IPR023405">
    <property type="entry name" value="Topo_IA_core_domain"/>
</dbReference>
<dbReference type="Gene3D" id="1.10.460.10">
    <property type="entry name" value="Topoisomerase I, domain 2"/>
    <property type="match status" value="1"/>
</dbReference>
<comment type="caution">
    <text evidence="19">The sequence shown here is derived from an EMBL/GenBank/DDBJ whole genome shotgun (WGS) entry which is preliminary data.</text>
</comment>
<dbReference type="Pfam" id="PF01131">
    <property type="entry name" value="Topoisom_bac"/>
    <property type="match status" value="1"/>
</dbReference>
<reference evidence="19 20" key="1">
    <citation type="submission" date="2015-09" db="EMBL/GenBank/DDBJ databases">
        <title>Identification and resolution of microdiversity through metagenomic sequencing of parallel consortia.</title>
        <authorList>
            <person name="Nelson W.C."/>
            <person name="Romine M.F."/>
            <person name="Lindemann S.R."/>
        </authorList>
    </citation>
    <scope>NUCLEOTIDE SEQUENCE [LARGE SCALE GENOMIC DNA]</scope>
    <source>
        <strain evidence="19">HL-55</strain>
    </source>
</reference>
<evidence type="ECO:0000256" key="6">
    <source>
        <dbReference type="ARBA" id="ARBA00022771"/>
    </source>
</evidence>
<feature type="domain" description="Toprim" evidence="17">
    <location>
        <begin position="54"/>
        <end position="190"/>
    </location>
</feature>
<name>A0A0P8BG77_9GAMM</name>
<keyword evidence="7" id="KW-0862">Zinc</keyword>
<dbReference type="Gene3D" id="1.10.290.10">
    <property type="entry name" value="Topoisomerase I, domain 4"/>
    <property type="match status" value="1"/>
</dbReference>
<accession>A0A0P8BG77</accession>
<dbReference type="InterPro" id="IPR013498">
    <property type="entry name" value="Topo_IA_Znf"/>
</dbReference>
<dbReference type="InterPro" id="IPR013825">
    <property type="entry name" value="Topo_IA_cen_sub2"/>
</dbReference>
<dbReference type="InterPro" id="IPR003601">
    <property type="entry name" value="Topo_IA_2"/>
</dbReference>
<evidence type="ECO:0000256" key="15">
    <source>
        <dbReference type="ARBA" id="ARBA00032877"/>
    </source>
</evidence>
<dbReference type="NCBIfam" id="TIGR01056">
    <property type="entry name" value="topB"/>
    <property type="match status" value="1"/>
</dbReference>
<dbReference type="EC" id="5.6.2.1" evidence="3"/>
<dbReference type="SUPFAM" id="SSF57783">
    <property type="entry name" value="Zinc beta-ribbon"/>
    <property type="match status" value="2"/>
</dbReference>
<protein>
    <recommendedName>
        <fullName evidence="3">DNA topoisomerase</fullName>
        <ecNumber evidence="3">5.6.2.1</ecNumber>
    </recommendedName>
    <alternativeName>
        <fullName evidence="15">Omega-protein</fullName>
    </alternativeName>
    <alternativeName>
        <fullName evidence="14">Relaxing enzyme</fullName>
    </alternativeName>
    <alternativeName>
        <fullName evidence="12">Swivelase</fullName>
    </alternativeName>
    <alternativeName>
        <fullName evidence="13">Untwisting enzyme</fullName>
    </alternativeName>
</protein>
<keyword evidence="6" id="KW-0863">Zinc-finger</keyword>
<evidence type="ECO:0000256" key="5">
    <source>
        <dbReference type="ARBA" id="ARBA00022737"/>
    </source>
</evidence>
<dbReference type="InterPro" id="IPR013497">
    <property type="entry name" value="Topo_IA_cen"/>
</dbReference>
<gene>
    <name evidence="19" type="primary">topB</name>
    <name evidence="19" type="ORF">HLUCCX14_15300</name>
</gene>
<evidence type="ECO:0000256" key="10">
    <source>
        <dbReference type="ARBA" id="ARBA00023125"/>
    </source>
</evidence>
<dbReference type="Pfam" id="PF01751">
    <property type="entry name" value="Toprim"/>
    <property type="match status" value="1"/>
</dbReference>
<dbReference type="PROSITE" id="PS00396">
    <property type="entry name" value="TOPO_IA_1"/>
    <property type="match status" value="1"/>
</dbReference>
<dbReference type="GO" id="GO:0043597">
    <property type="term" value="C:cytoplasmic replication fork"/>
    <property type="evidence" value="ECO:0007669"/>
    <property type="project" value="TreeGrafter"/>
</dbReference>
<proteinExistence type="inferred from homology"/>
<dbReference type="NCBIfam" id="NF005829">
    <property type="entry name" value="PRK07726.1"/>
    <property type="match status" value="1"/>
</dbReference>
<dbReference type="Gene3D" id="3.30.65.10">
    <property type="entry name" value="Bacterial Topoisomerase I, domain 1"/>
    <property type="match status" value="2"/>
</dbReference>
<dbReference type="GO" id="GO:0008270">
    <property type="term" value="F:zinc ion binding"/>
    <property type="evidence" value="ECO:0007669"/>
    <property type="project" value="UniProtKB-KW"/>
</dbReference>
<keyword evidence="4" id="KW-0479">Metal-binding</keyword>
<evidence type="ECO:0000259" key="18">
    <source>
        <dbReference type="PROSITE" id="PS52039"/>
    </source>
</evidence>
<dbReference type="Gene3D" id="2.70.20.10">
    <property type="entry name" value="Topoisomerase I, domain 3"/>
    <property type="match status" value="1"/>
</dbReference>
<dbReference type="STRING" id="1305731.GCA_000934705_00719"/>
<dbReference type="SMART" id="SM00493">
    <property type="entry name" value="TOPRIM"/>
    <property type="match status" value="1"/>
</dbReference>
<dbReference type="SMART" id="SM00437">
    <property type="entry name" value="TOP1Ac"/>
    <property type="match status" value="1"/>
</dbReference>
<keyword evidence="5" id="KW-0677">Repeat</keyword>
<evidence type="ECO:0000256" key="8">
    <source>
        <dbReference type="ARBA" id="ARBA00022842"/>
    </source>
</evidence>
<feature type="region of interest" description="Disordered" evidence="16">
    <location>
        <begin position="28"/>
        <end position="50"/>
    </location>
</feature>
<dbReference type="InterPro" id="IPR013824">
    <property type="entry name" value="Topo_IA_cen_sub1"/>
</dbReference>
<comment type="catalytic activity">
    <reaction evidence="1">
        <text>ATP-independent breakage of single-stranded DNA, followed by passage and rejoining.</text>
        <dbReference type="EC" id="5.6.2.1"/>
    </reaction>
</comment>
<evidence type="ECO:0000256" key="7">
    <source>
        <dbReference type="ARBA" id="ARBA00022833"/>
    </source>
</evidence>
<evidence type="ECO:0000256" key="12">
    <source>
        <dbReference type="ARBA" id="ARBA00030003"/>
    </source>
</evidence>
<dbReference type="InterPro" id="IPR023406">
    <property type="entry name" value="Topo_IA_AS"/>
</dbReference>
<dbReference type="InterPro" id="IPR006171">
    <property type="entry name" value="TOPRIM_dom"/>
</dbReference>
<evidence type="ECO:0000256" key="3">
    <source>
        <dbReference type="ARBA" id="ARBA00012891"/>
    </source>
</evidence>
<dbReference type="InterPro" id="IPR000380">
    <property type="entry name" value="Topo_IA"/>
</dbReference>
<dbReference type="InterPro" id="IPR013826">
    <property type="entry name" value="Topo_IA_cen_sub3"/>
</dbReference>
<sequence>MDGSTASFGKASFTAASPVKTSLLHKAADPEQPLDTKPAKSHIPQPLNEHPAPMHLYIAEKPSLARAIVAALPTPHQKGQGWIRCGQGKDAVTVSWCIGHLLEPAEPARYNPAWKKWRHEDLPMFPEPWQLTPKDSVKQQLNVLESLIRQADLITHAGDPDREGQLLVDEVLKFVGTKAPVERILINDLTPKSVARAIQTPKDNKDFRRLSHSALARQRADWLYGINLTRFYTLTYQQQGEQGVYSVGRVQTPVLGLVVERDNTIEDFQAKPWFRIEGHFQASEGEADQRPFTARWLPGDSFQDYLDEENRLLDRDIAEQIAQDVNGRPGTVTESRFRDRPEPPPLPLSLSALQIEAGRLFRMGAKDVLDTAQNLYERHQLITYPRSDCRYLPEEHYHQREQVIRAIARVSTELASFTGQLDTHRRSAAWNDKQVDAHHAIIPTVRPSPSGKLTAAEEKIYGLISRYYLMQFAGDAVHREGKLTVKVQEHLFRATETAILTPGWKALELKLKEGNNEPEKPPLPRLDKHEPVLCSSATVKERKTQPPQHFTDATLLSAMTNIARFVSAPELRKTLRDTDGLGTEATRAAIIDVLFKRDYLYRDKRYIRATDKGKSLIAALPDTVRTPDRTAVWEATLEGIRRGEDNPRQFIETLKAEIQGLINRSPLTPTSDSALGDSTSVNPGKDRIHCPKCRSVMVAREGKFGRFFACTRYPDCKGTRPLEDTQPQDGTDQKPIPCPHCFSPLVRRQSKKGWFWGCSNFPSCRQTLNDNDGKPALPLRKST</sequence>
<keyword evidence="9" id="KW-0799">Topoisomerase</keyword>
<dbReference type="EMBL" id="LJZQ01000030">
    <property type="protein sequence ID" value="KPQ27347.1"/>
    <property type="molecule type" value="Genomic_DNA"/>
</dbReference>
<dbReference type="InterPro" id="IPR003602">
    <property type="entry name" value="Topo_IA_DNA-bd_dom"/>
</dbReference>
<evidence type="ECO:0000256" key="1">
    <source>
        <dbReference type="ARBA" id="ARBA00000213"/>
    </source>
</evidence>
<dbReference type="PANTHER" id="PTHR11390:SF21">
    <property type="entry name" value="DNA TOPOISOMERASE 3-ALPHA"/>
    <property type="match status" value="1"/>
</dbReference>
<dbReference type="InterPro" id="IPR034144">
    <property type="entry name" value="TOPRIM_TopoIII"/>
</dbReference>
<dbReference type="SUPFAM" id="SSF56712">
    <property type="entry name" value="Prokaryotic type I DNA topoisomerase"/>
    <property type="match status" value="1"/>
</dbReference>
<dbReference type="InterPro" id="IPR005738">
    <property type="entry name" value="TopoIII"/>
</dbReference>
<evidence type="ECO:0000256" key="11">
    <source>
        <dbReference type="ARBA" id="ARBA00023235"/>
    </source>
</evidence>
<organism evidence="19 20">
    <name type="scientific">Marinobacter excellens HL-55</name>
    <dbReference type="NCBI Taxonomy" id="1305731"/>
    <lineage>
        <taxon>Bacteria</taxon>
        <taxon>Pseudomonadati</taxon>
        <taxon>Pseudomonadota</taxon>
        <taxon>Gammaproteobacteria</taxon>
        <taxon>Pseudomonadales</taxon>
        <taxon>Marinobacteraceae</taxon>
        <taxon>Marinobacter</taxon>
    </lineage>
</organism>
<evidence type="ECO:0000259" key="17">
    <source>
        <dbReference type="PROSITE" id="PS50880"/>
    </source>
</evidence>
<keyword evidence="10" id="KW-0238">DNA-binding</keyword>
<dbReference type="PROSITE" id="PS50880">
    <property type="entry name" value="TOPRIM"/>
    <property type="match status" value="1"/>
</dbReference>
<dbReference type="GO" id="GO:0006265">
    <property type="term" value="P:DNA topological change"/>
    <property type="evidence" value="ECO:0007669"/>
    <property type="project" value="InterPro"/>
</dbReference>
<dbReference type="Gene3D" id="3.40.50.140">
    <property type="match status" value="1"/>
</dbReference>
<dbReference type="AlphaFoldDB" id="A0A0P8BG77"/>
<evidence type="ECO:0000256" key="9">
    <source>
        <dbReference type="ARBA" id="ARBA00023029"/>
    </source>
</evidence>
<dbReference type="CDD" id="cd00186">
    <property type="entry name" value="TOP1Ac"/>
    <property type="match status" value="1"/>
</dbReference>
<dbReference type="PATRIC" id="fig|1305731.5.peg.1832"/>
<comment type="similarity">
    <text evidence="2">Belongs to the type IA topoisomerase family.</text>
</comment>
<dbReference type="Pfam" id="PF01396">
    <property type="entry name" value="Zn_ribbon_Top1"/>
    <property type="match status" value="2"/>
</dbReference>
<evidence type="ECO:0000313" key="19">
    <source>
        <dbReference type="EMBL" id="KPQ27347.1"/>
    </source>
</evidence>
<dbReference type="PRINTS" id="PR00417">
    <property type="entry name" value="PRTPISMRASEI"/>
</dbReference>
<dbReference type="GO" id="GO:0006310">
    <property type="term" value="P:DNA recombination"/>
    <property type="evidence" value="ECO:0007669"/>
    <property type="project" value="TreeGrafter"/>
</dbReference>
<evidence type="ECO:0000313" key="20">
    <source>
        <dbReference type="Proteomes" id="UP000050416"/>
    </source>
</evidence>
<dbReference type="GO" id="GO:0003677">
    <property type="term" value="F:DNA binding"/>
    <property type="evidence" value="ECO:0007669"/>
    <property type="project" value="UniProtKB-KW"/>
</dbReference>
<evidence type="ECO:0000256" key="2">
    <source>
        <dbReference type="ARBA" id="ARBA00009446"/>
    </source>
</evidence>
<evidence type="ECO:0000256" key="13">
    <source>
        <dbReference type="ARBA" id="ARBA00031985"/>
    </source>
</evidence>
<dbReference type="PANTHER" id="PTHR11390">
    <property type="entry name" value="PROKARYOTIC DNA TOPOISOMERASE"/>
    <property type="match status" value="1"/>
</dbReference>
<dbReference type="Proteomes" id="UP000050416">
    <property type="component" value="Unassembled WGS sequence"/>
</dbReference>
<evidence type="ECO:0000256" key="4">
    <source>
        <dbReference type="ARBA" id="ARBA00022723"/>
    </source>
</evidence>
<evidence type="ECO:0000256" key="16">
    <source>
        <dbReference type="SAM" id="MobiDB-lite"/>
    </source>
</evidence>
<dbReference type="PROSITE" id="PS52039">
    <property type="entry name" value="TOPO_IA_2"/>
    <property type="match status" value="1"/>
</dbReference>
<dbReference type="CDD" id="cd03362">
    <property type="entry name" value="TOPRIM_TopoIA_TopoIII"/>
    <property type="match status" value="1"/>
</dbReference>
<keyword evidence="11 19" id="KW-0413">Isomerase</keyword>
<feature type="domain" description="Topo IA-type catalytic" evidence="18">
    <location>
        <begin position="207"/>
        <end position="662"/>
    </location>
</feature>
<keyword evidence="8" id="KW-0460">Magnesium</keyword>
<dbReference type="SMART" id="SM00436">
    <property type="entry name" value="TOP1Bc"/>
    <property type="match status" value="1"/>
</dbReference>
<dbReference type="FunFam" id="1.10.290.10:FF:000004">
    <property type="entry name" value="DNA topoisomerase 3"/>
    <property type="match status" value="1"/>
</dbReference>
<evidence type="ECO:0000256" key="14">
    <source>
        <dbReference type="ARBA" id="ARBA00032235"/>
    </source>
</evidence>
<dbReference type="GO" id="GO:0006281">
    <property type="term" value="P:DNA repair"/>
    <property type="evidence" value="ECO:0007669"/>
    <property type="project" value="TreeGrafter"/>
</dbReference>